<sequence length="354" mass="38308">MSDSTILSFDSTAESLVPGHSSDSDVSNSSATSSSSFSASAASNSSAASNLSAEPNSSAASNLSAASNSSVEAANSSLETNLSLESSSSLEHHSYSEQHSSLESNSPSASNITDTSAEGSNILQSTQEDSSLNMIHDESHSLVNLSVPDDDVPSQIRSLSRNMADFEAELDGINRYCNRVAQNVINITPTSTSTPTVVRGNRRRSDITPVEVIDLSHLEFVPPIRSARNRAPDAVIDLCTPDGARRRLETHTNDSPTIQNRRPVLARRIENSPVVDLDDVSPPKRAHRDPELSQREDAYKCPVCMEGVRDREPVSTKCGHVFCRECIQTAISSTHKCPMCNKKLTARQYNRIYL</sequence>
<keyword evidence="7" id="KW-1185">Reference proteome</keyword>
<keyword evidence="3" id="KW-0862">Zinc</keyword>
<accession>A0AB39ZHY3</accession>
<dbReference type="InterPro" id="IPR047134">
    <property type="entry name" value="RNF4"/>
</dbReference>
<feature type="region of interest" description="Disordered" evidence="5">
    <location>
        <begin position="1"/>
        <end position="61"/>
    </location>
</feature>
<dbReference type="InterPro" id="IPR001841">
    <property type="entry name" value="Znf_RING"/>
</dbReference>
<dbReference type="GeneID" id="108014373"/>
<evidence type="ECO:0000256" key="5">
    <source>
        <dbReference type="SAM" id="MobiDB-lite"/>
    </source>
</evidence>
<feature type="compositionally biased region" description="Low complexity" evidence="5">
    <location>
        <begin position="24"/>
        <end position="61"/>
    </location>
</feature>
<dbReference type="RefSeq" id="XP_016935957.4">
    <property type="nucleotide sequence ID" value="XM_017080468.4"/>
</dbReference>
<dbReference type="AlphaFoldDB" id="A0AB39ZHY3"/>
<dbReference type="PROSITE" id="PS50089">
    <property type="entry name" value="ZF_RING_2"/>
    <property type="match status" value="1"/>
</dbReference>
<reference evidence="8" key="1">
    <citation type="submission" date="2025-08" db="UniProtKB">
        <authorList>
            <consortium name="RefSeq"/>
        </authorList>
    </citation>
    <scope>IDENTIFICATION</scope>
</reference>
<proteinExistence type="predicted"/>
<dbReference type="PANTHER" id="PTHR23041">
    <property type="entry name" value="RING FINGER DOMAIN-CONTAINING"/>
    <property type="match status" value="1"/>
</dbReference>
<evidence type="ECO:0000256" key="2">
    <source>
        <dbReference type="ARBA" id="ARBA00022771"/>
    </source>
</evidence>
<protein>
    <submittedName>
        <fullName evidence="8">Uncharacterized protein dgrn isoform X1</fullName>
    </submittedName>
</protein>
<evidence type="ECO:0000313" key="8">
    <source>
        <dbReference type="RefSeq" id="XP_016935957.4"/>
    </source>
</evidence>
<keyword evidence="2 4" id="KW-0863">Zinc-finger</keyword>
<dbReference type="SUPFAM" id="SSF57850">
    <property type="entry name" value="RING/U-box"/>
    <property type="match status" value="1"/>
</dbReference>
<keyword evidence="1" id="KW-0479">Metal-binding</keyword>
<feature type="compositionally biased region" description="Polar residues" evidence="5">
    <location>
        <begin position="1"/>
        <end position="14"/>
    </location>
</feature>
<dbReference type="GO" id="GO:0008270">
    <property type="term" value="F:zinc ion binding"/>
    <property type="evidence" value="ECO:0007669"/>
    <property type="project" value="UniProtKB-KW"/>
</dbReference>
<dbReference type="Pfam" id="PF13639">
    <property type="entry name" value="zf-RING_2"/>
    <property type="match status" value="1"/>
</dbReference>
<dbReference type="Proteomes" id="UP001652628">
    <property type="component" value="Chromosome 3"/>
</dbReference>
<feature type="compositionally biased region" description="Low complexity" evidence="5">
    <location>
        <begin position="97"/>
        <end position="110"/>
    </location>
</feature>
<evidence type="ECO:0000259" key="6">
    <source>
        <dbReference type="PROSITE" id="PS50089"/>
    </source>
</evidence>
<gene>
    <name evidence="8" type="primary">dgrn</name>
</gene>
<dbReference type="SMART" id="SM00184">
    <property type="entry name" value="RING"/>
    <property type="match status" value="1"/>
</dbReference>
<dbReference type="GO" id="GO:0045944">
    <property type="term" value="P:positive regulation of transcription by RNA polymerase II"/>
    <property type="evidence" value="ECO:0007669"/>
    <property type="project" value="TreeGrafter"/>
</dbReference>
<dbReference type="InterPro" id="IPR013083">
    <property type="entry name" value="Znf_RING/FYVE/PHD"/>
</dbReference>
<feature type="region of interest" description="Disordered" evidence="5">
    <location>
        <begin position="82"/>
        <end position="116"/>
    </location>
</feature>
<organism evidence="7 8">
    <name type="scientific">Drosophila suzukii</name>
    <name type="common">Spotted-wing drosophila fruit fly</name>
    <dbReference type="NCBI Taxonomy" id="28584"/>
    <lineage>
        <taxon>Eukaryota</taxon>
        <taxon>Metazoa</taxon>
        <taxon>Ecdysozoa</taxon>
        <taxon>Arthropoda</taxon>
        <taxon>Hexapoda</taxon>
        <taxon>Insecta</taxon>
        <taxon>Pterygota</taxon>
        <taxon>Neoptera</taxon>
        <taxon>Endopterygota</taxon>
        <taxon>Diptera</taxon>
        <taxon>Brachycera</taxon>
        <taxon>Muscomorpha</taxon>
        <taxon>Ephydroidea</taxon>
        <taxon>Drosophilidae</taxon>
        <taxon>Drosophila</taxon>
        <taxon>Sophophora</taxon>
    </lineage>
</organism>
<dbReference type="Gene3D" id="3.30.40.10">
    <property type="entry name" value="Zinc/RING finger domain, C3HC4 (zinc finger)"/>
    <property type="match status" value="1"/>
</dbReference>
<evidence type="ECO:0000256" key="3">
    <source>
        <dbReference type="ARBA" id="ARBA00022833"/>
    </source>
</evidence>
<feature type="domain" description="RING-type" evidence="6">
    <location>
        <begin position="301"/>
        <end position="341"/>
    </location>
</feature>
<dbReference type="PANTHER" id="PTHR23041:SF78">
    <property type="entry name" value="E3 UBIQUITIN-PROTEIN LIGASE RNF4"/>
    <property type="match status" value="1"/>
</dbReference>
<evidence type="ECO:0000256" key="1">
    <source>
        <dbReference type="ARBA" id="ARBA00022723"/>
    </source>
</evidence>
<dbReference type="InterPro" id="IPR017907">
    <property type="entry name" value="Znf_RING_CS"/>
</dbReference>
<dbReference type="PROSITE" id="PS00518">
    <property type="entry name" value="ZF_RING_1"/>
    <property type="match status" value="1"/>
</dbReference>
<name>A0AB39ZHY3_DROSZ</name>
<evidence type="ECO:0000313" key="7">
    <source>
        <dbReference type="Proteomes" id="UP001652628"/>
    </source>
</evidence>
<evidence type="ECO:0000256" key="4">
    <source>
        <dbReference type="PROSITE-ProRule" id="PRU00175"/>
    </source>
</evidence>